<keyword evidence="2" id="KW-1185">Reference proteome</keyword>
<comment type="caution">
    <text evidence="1">The sequence shown here is derived from an EMBL/GenBank/DDBJ whole genome shotgun (WGS) entry which is preliminary data.</text>
</comment>
<proteinExistence type="predicted"/>
<evidence type="ECO:0000313" key="2">
    <source>
        <dbReference type="Proteomes" id="UP000828941"/>
    </source>
</evidence>
<name>A0ACB9N974_BAUVA</name>
<accession>A0ACB9N974</accession>
<reference evidence="1 2" key="1">
    <citation type="journal article" date="2022" name="DNA Res.">
        <title>Chromosomal-level genome assembly of the orchid tree Bauhinia variegata (Leguminosae; Cercidoideae) supports the allotetraploid origin hypothesis of Bauhinia.</title>
        <authorList>
            <person name="Zhong Y."/>
            <person name="Chen Y."/>
            <person name="Zheng D."/>
            <person name="Pang J."/>
            <person name="Liu Y."/>
            <person name="Luo S."/>
            <person name="Meng S."/>
            <person name="Qian L."/>
            <person name="Wei D."/>
            <person name="Dai S."/>
            <person name="Zhou R."/>
        </authorList>
    </citation>
    <scope>NUCLEOTIDE SEQUENCE [LARGE SCALE GENOMIC DNA]</scope>
    <source>
        <strain evidence="1">BV-YZ2020</strain>
    </source>
</reference>
<dbReference type="Proteomes" id="UP000828941">
    <property type="component" value="Chromosome 7"/>
</dbReference>
<protein>
    <submittedName>
        <fullName evidence="1">Uncharacterized protein</fullName>
    </submittedName>
</protein>
<evidence type="ECO:0000313" key="1">
    <source>
        <dbReference type="EMBL" id="KAI4332568.1"/>
    </source>
</evidence>
<gene>
    <name evidence="1" type="ORF">L6164_017464</name>
</gene>
<organism evidence="1 2">
    <name type="scientific">Bauhinia variegata</name>
    <name type="common">Purple orchid tree</name>
    <name type="synonym">Phanera variegata</name>
    <dbReference type="NCBI Taxonomy" id="167791"/>
    <lineage>
        <taxon>Eukaryota</taxon>
        <taxon>Viridiplantae</taxon>
        <taxon>Streptophyta</taxon>
        <taxon>Embryophyta</taxon>
        <taxon>Tracheophyta</taxon>
        <taxon>Spermatophyta</taxon>
        <taxon>Magnoliopsida</taxon>
        <taxon>eudicotyledons</taxon>
        <taxon>Gunneridae</taxon>
        <taxon>Pentapetalae</taxon>
        <taxon>rosids</taxon>
        <taxon>fabids</taxon>
        <taxon>Fabales</taxon>
        <taxon>Fabaceae</taxon>
        <taxon>Cercidoideae</taxon>
        <taxon>Cercideae</taxon>
        <taxon>Bauhiniinae</taxon>
        <taxon>Bauhinia</taxon>
    </lineage>
</organism>
<sequence length="974" mass="109509">MDFKGRHNNADGKVPEFGAIFMSNTATKRECFQRRLFGLPSALSRFVKQVKAGMILFLFEHEKRQLHGVFEASCDGGIDIVPHAFSSLGKHFPAQVRFIPIWYCKPLPESIFCDAIKENYFSANKFNFGLSENQVRRLLDLFSLRKIELEHPVRQLTSVKPERVGRPSYCGIQVRDVENDRDEGGNNLQSISHKYNRQYVQYDGEPNDIGLNGSDLVRKRQRCDAKHGVDTTSGNSGDYLSLKNERRFIKHNKEYPHKDVNVRTNMSGGCPRSPSAKVEAYDDDRFPKGDKLTCENMEKRDQRMVCSDNSGFNQSEVVSSVFRSKPILETDSFVQNEFRPMPHPIQSGISSFSCPSAPDSNFRRSPSVRMYDNCDSMQMSAPSNNYWRSNIRSLNNQPPHMELEDINRCHDDSYITAKEVPFGTLGHHKFSSAGYRIPSDVAQDSEMLKAEPIACEELTNFHFLKSSSVPLPSSDVIRNSGRRPELFPLMFDKYNSPLCNDVQPLEFEENIGHKSRSPVVSRAIQMHYGDPSISEYDIEYCGHIQHPNFGFPKKKLSVFSRLSYTQDIHKQENGNNTPHGKYDGYPSLDEIMEAACHNQWIKKGKLEPLVEHDDAEILRDKGQIVSLKGNNMDISATNEETTDQIAEQVPFVDFKRRSQVKKINSDQTKRGSEESEKSEDLVLLKKKRRKLIRPNFSESKTSDGMGPNNVTTQNLLESPSQESSVRKDACESCNAFVGNVDNIKTDIEPSHLIRQTHYEDKSGHAKECANGEEGTASNGGCISNVGIKYNSECPENSNQKALSSSSSEEKSQHIVEGLLCTKDNIKSASPNTQSLDLVGEMHHGDKNTCAVEGINFKGGTLDGGEVLTSEVKYGHDCLENFSNENALIPASCEPGFNTNESSRLKHLTMQHEPEPTDFSMVAKGRSENEKETSSISQHFREAAVGSRMLDSRSQSFKLMGVNICVVDGEGKEKN</sequence>
<dbReference type="EMBL" id="CM039432">
    <property type="protein sequence ID" value="KAI4332568.1"/>
    <property type="molecule type" value="Genomic_DNA"/>
</dbReference>